<gene>
    <name evidence="2" type="ORF">EV664_11429</name>
</gene>
<keyword evidence="3" id="KW-1185">Reference proteome</keyword>
<evidence type="ECO:0000313" key="3">
    <source>
        <dbReference type="Proteomes" id="UP000295493"/>
    </source>
</evidence>
<proteinExistence type="predicted"/>
<dbReference type="RefSeq" id="WP_133496719.1">
    <property type="nucleotide sequence ID" value="NZ_BMLU01000013.1"/>
</dbReference>
<protein>
    <submittedName>
        <fullName evidence="2">Microcystin-dependent protein</fullName>
    </submittedName>
</protein>
<reference evidence="2 3" key="1">
    <citation type="submission" date="2019-03" db="EMBL/GenBank/DDBJ databases">
        <title>Genomic Encyclopedia of Type Strains, Phase IV (KMG-IV): sequencing the most valuable type-strain genomes for metagenomic binning, comparative biology and taxonomic classification.</title>
        <authorList>
            <person name="Goeker M."/>
        </authorList>
    </citation>
    <scope>NUCLEOTIDE SEQUENCE [LARGE SCALE GENOMIC DNA]</scope>
    <source>
        <strain evidence="2 3">DSM 25059</strain>
    </source>
</reference>
<sequence>MDYFLGMILPLAFDWAPRQTAFANGQLLPIQQNNALFALLGNRYGGDGTKTFALPNLNGRTAIGAGNPARSGINVGQAAGEETHILTINEMPDHTHALFANQDTAQQSLPNDAVFAEAPVPTYGDTGQMVALGGSPPGTSGSSHAHQNMQPFLTINCVVTLSGIFPSRG</sequence>
<dbReference type="InterPro" id="IPR037053">
    <property type="entry name" value="Phage_tail_collar_dom_sf"/>
</dbReference>
<evidence type="ECO:0000259" key="1">
    <source>
        <dbReference type="Pfam" id="PF07484"/>
    </source>
</evidence>
<accession>A0A4R6FCZ2</accession>
<dbReference type="EMBL" id="SNWD01000014">
    <property type="protein sequence ID" value="TDN78993.1"/>
    <property type="molecule type" value="Genomic_DNA"/>
</dbReference>
<organism evidence="2 3">
    <name type="scientific">Stakelama pacifica</name>
    <dbReference type="NCBI Taxonomy" id="517720"/>
    <lineage>
        <taxon>Bacteria</taxon>
        <taxon>Pseudomonadati</taxon>
        <taxon>Pseudomonadota</taxon>
        <taxon>Alphaproteobacteria</taxon>
        <taxon>Sphingomonadales</taxon>
        <taxon>Sphingomonadaceae</taxon>
        <taxon>Stakelama</taxon>
    </lineage>
</organism>
<dbReference type="Pfam" id="PF07484">
    <property type="entry name" value="Collar"/>
    <property type="match status" value="1"/>
</dbReference>
<name>A0A4R6FCZ2_9SPHN</name>
<dbReference type="InterPro" id="IPR011083">
    <property type="entry name" value="Phage_tail_collar_dom"/>
</dbReference>
<dbReference type="Gene3D" id="3.90.1340.10">
    <property type="entry name" value="Phage tail collar domain"/>
    <property type="match status" value="1"/>
</dbReference>
<evidence type="ECO:0000313" key="2">
    <source>
        <dbReference type="EMBL" id="TDN78993.1"/>
    </source>
</evidence>
<comment type="caution">
    <text evidence="2">The sequence shown here is derived from an EMBL/GenBank/DDBJ whole genome shotgun (WGS) entry which is preliminary data.</text>
</comment>
<dbReference type="SUPFAM" id="SSF88874">
    <property type="entry name" value="Receptor-binding domain of short tail fibre protein gp12"/>
    <property type="match status" value="1"/>
</dbReference>
<dbReference type="Proteomes" id="UP000295493">
    <property type="component" value="Unassembled WGS sequence"/>
</dbReference>
<feature type="domain" description="Phage tail collar" evidence="1">
    <location>
        <begin position="6"/>
        <end position="61"/>
    </location>
</feature>
<dbReference type="OrthoDB" id="9810174at2"/>
<dbReference type="AlphaFoldDB" id="A0A4R6FCZ2"/>